<feature type="domain" description="G" evidence="1">
    <location>
        <begin position="57"/>
        <end position="156"/>
    </location>
</feature>
<evidence type="ECO:0000259" key="2">
    <source>
        <dbReference type="Pfam" id="PF18709"/>
    </source>
</evidence>
<dbReference type="AlphaFoldDB" id="A0A1H3WF84"/>
<protein>
    <submittedName>
        <fullName evidence="3">GTPase SAR1 family protein</fullName>
    </submittedName>
</protein>
<dbReference type="NCBIfam" id="NF041922">
    <property type="entry name" value="DLP_LeoA_gen"/>
    <property type="match status" value="1"/>
</dbReference>
<dbReference type="STRING" id="658218.SAMN05216562_0810"/>
<sequence>MTHTVDIFKSQQSEVTEFLTRIYGFIRLGEELGVNIEASVKKKLDVAIDSVSGSKLKIALIGGYSEGKTSIAAAWMGKLDSETMHISQEESSDEVVVYDIDNEVQLIDTPGLFGFKEKFNPGIAELEKYKEITKKYVSEAHLVLYVMDPVNPVKDSHKDDLVWLFRTLNLLPRTVFVLSGFDKVADIEDEEDYAEQLTVKTIGVRARLEDCIQISTDESKQLSIVAIAANPFDKGADYWLQNRDEFNAISRVSALQAATSYKIKSGGGRWKMAEDARSSIVLDVLDKELPRAVTRDEEIAAEVERLQDVVSSLNSKLGAVNGRITDARAALRDFASSYFSDLILQLIGTDLDTFGDFYEREIGDEGIVLNARLQSEFDRHLRSVTLEVSSLQVGFYQEIAHFNTVMNALGKQAVKYMVNNTVIDKGAIFAARKGIVGMAKAVGVDVGKLLKFKPFGAIKAANAVNGLLIAAGVVLEMWDSYQEKKREAEFGRGVRKMKEDLERSRKELLDLINNDQFKETFFPDYVTLNDELTSLAKTLNERSKERAKFHEWRQLGESIRDEFCAAG</sequence>
<accession>A0A1H3WF84</accession>
<evidence type="ECO:0000313" key="4">
    <source>
        <dbReference type="Proteomes" id="UP000198658"/>
    </source>
</evidence>
<feature type="domain" description="Dynamin-like helical" evidence="2">
    <location>
        <begin position="215"/>
        <end position="546"/>
    </location>
</feature>
<dbReference type="RefSeq" id="WP_091385393.1">
    <property type="nucleotide sequence ID" value="NZ_FNQO01000001.1"/>
</dbReference>
<dbReference type="InterPro" id="IPR027417">
    <property type="entry name" value="P-loop_NTPase"/>
</dbReference>
<dbReference type="GO" id="GO:0005525">
    <property type="term" value="F:GTP binding"/>
    <property type="evidence" value="ECO:0007669"/>
    <property type="project" value="InterPro"/>
</dbReference>
<dbReference type="SUPFAM" id="SSF52540">
    <property type="entry name" value="P-loop containing nucleoside triphosphate hydrolases"/>
    <property type="match status" value="1"/>
</dbReference>
<dbReference type="OrthoDB" id="6402537at2"/>
<gene>
    <name evidence="3" type="ORF">SAMN05216562_0810</name>
</gene>
<dbReference type="Pfam" id="PF01926">
    <property type="entry name" value="MMR_HSR1"/>
    <property type="match status" value="1"/>
</dbReference>
<keyword evidence="4" id="KW-1185">Reference proteome</keyword>
<dbReference type="Gene3D" id="3.40.50.300">
    <property type="entry name" value="P-loop containing nucleotide triphosphate hydrolases"/>
    <property type="match status" value="1"/>
</dbReference>
<dbReference type="Pfam" id="PF18709">
    <property type="entry name" value="DLP_helical"/>
    <property type="match status" value="1"/>
</dbReference>
<dbReference type="Proteomes" id="UP000198658">
    <property type="component" value="Unassembled WGS sequence"/>
</dbReference>
<organism evidence="3 4">
    <name type="scientific">Microbulbifer marinus</name>
    <dbReference type="NCBI Taxonomy" id="658218"/>
    <lineage>
        <taxon>Bacteria</taxon>
        <taxon>Pseudomonadati</taxon>
        <taxon>Pseudomonadota</taxon>
        <taxon>Gammaproteobacteria</taxon>
        <taxon>Cellvibrionales</taxon>
        <taxon>Microbulbiferaceae</taxon>
        <taxon>Microbulbifer</taxon>
    </lineage>
</organism>
<evidence type="ECO:0000259" key="1">
    <source>
        <dbReference type="Pfam" id="PF01926"/>
    </source>
</evidence>
<dbReference type="InterPro" id="IPR006073">
    <property type="entry name" value="GTP-bd"/>
</dbReference>
<proteinExistence type="predicted"/>
<dbReference type="InterPro" id="IPR040576">
    <property type="entry name" value="DLP_helical"/>
</dbReference>
<evidence type="ECO:0000313" key="3">
    <source>
        <dbReference type="EMBL" id="SDZ85809.1"/>
    </source>
</evidence>
<reference evidence="4" key="1">
    <citation type="submission" date="2016-10" db="EMBL/GenBank/DDBJ databases">
        <authorList>
            <person name="Varghese N."/>
            <person name="Submissions S."/>
        </authorList>
    </citation>
    <scope>NUCLEOTIDE SEQUENCE [LARGE SCALE GENOMIC DNA]</scope>
    <source>
        <strain evidence="4">CGMCC 1.10657</strain>
    </source>
</reference>
<dbReference type="EMBL" id="FNQO01000001">
    <property type="protein sequence ID" value="SDZ85809.1"/>
    <property type="molecule type" value="Genomic_DNA"/>
</dbReference>
<dbReference type="InterPro" id="IPR049678">
    <property type="entry name" value="LeoA-like"/>
</dbReference>
<name>A0A1H3WF84_9GAMM</name>